<dbReference type="SUPFAM" id="SSF53474">
    <property type="entry name" value="alpha/beta-Hydrolases"/>
    <property type="match status" value="1"/>
</dbReference>
<dbReference type="EMBL" id="JAMZEC010000001">
    <property type="protein sequence ID" value="MCP2344469.1"/>
    <property type="molecule type" value="Genomic_DNA"/>
</dbReference>
<organism evidence="2 3">
    <name type="scientific">Nonomuraea roseoviolacea subsp. carminata</name>
    <dbReference type="NCBI Taxonomy" id="160689"/>
    <lineage>
        <taxon>Bacteria</taxon>
        <taxon>Bacillati</taxon>
        <taxon>Actinomycetota</taxon>
        <taxon>Actinomycetes</taxon>
        <taxon>Streptosporangiales</taxon>
        <taxon>Streptosporangiaceae</taxon>
        <taxon>Nonomuraea</taxon>
    </lineage>
</organism>
<accession>A0ABT1JT09</accession>
<comment type="caution">
    <text evidence="2">The sequence shown here is derived from an EMBL/GenBank/DDBJ whole genome shotgun (WGS) entry which is preliminary data.</text>
</comment>
<gene>
    <name evidence="2" type="ORF">HD595_000591</name>
</gene>
<reference evidence="2 3" key="1">
    <citation type="submission" date="2022-06" db="EMBL/GenBank/DDBJ databases">
        <title>Sequencing the genomes of 1000 actinobacteria strains.</title>
        <authorList>
            <person name="Klenk H.-P."/>
        </authorList>
    </citation>
    <scope>NUCLEOTIDE SEQUENCE [LARGE SCALE GENOMIC DNA]</scope>
    <source>
        <strain evidence="2 3">DSM 44170</strain>
    </source>
</reference>
<keyword evidence="1" id="KW-0472">Membrane</keyword>
<feature type="transmembrane region" description="Helical" evidence="1">
    <location>
        <begin position="221"/>
        <end position="244"/>
    </location>
</feature>
<keyword evidence="1" id="KW-1133">Transmembrane helix</keyword>
<dbReference type="InterPro" id="IPR029058">
    <property type="entry name" value="AB_hydrolase_fold"/>
</dbReference>
<feature type="transmembrane region" description="Helical" evidence="1">
    <location>
        <begin position="264"/>
        <end position="286"/>
    </location>
</feature>
<evidence type="ECO:0000313" key="2">
    <source>
        <dbReference type="EMBL" id="MCP2344469.1"/>
    </source>
</evidence>
<protein>
    <submittedName>
        <fullName evidence="2">Pimeloyl-ACP methyl ester carboxylesterase</fullName>
    </submittedName>
</protein>
<name>A0ABT1JT09_9ACTN</name>
<evidence type="ECO:0000313" key="3">
    <source>
        <dbReference type="Proteomes" id="UP001320766"/>
    </source>
</evidence>
<keyword evidence="3" id="KW-1185">Reference proteome</keyword>
<dbReference type="InterPro" id="IPR009339">
    <property type="entry name" value="DUF998"/>
</dbReference>
<dbReference type="Proteomes" id="UP001320766">
    <property type="component" value="Unassembled WGS sequence"/>
</dbReference>
<dbReference type="RefSeq" id="WP_253765429.1">
    <property type="nucleotide sequence ID" value="NZ_BAAAVE010000036.1"/>
</dbReference>
<dbReference type="Pfam" id="PF06197">
    <property type="entry name" value="DUF998"/>
    <property type="match status" value="1"/>
</dbReference>
<sequence>MERQLSVFAASAFIVAAVLASAWVTGQFTTPALSGAGGYVSELAARDQPWTRLFRTTDALAALACLAGVALTPRTAREGTGWLALAVFAALALLGGVFPLDCAVLSDPSCAHRARSLAHHVHAAAWAPSEACGVAAMVLLSLRWHTWPAALLAGASLGATALLGAVATGATTLMAVLLPGGSALVPPAALTLTAASASPLASLSGAPALAHAVRGIDPGLLALLAGAGAVQRLQAALLAGWLVYAALRLLVRPGPARPGAPPRVARHGTGPAVILTGGLGGAWLPWDRLTRTLARGHRVTRFDRPGLGADACVPAAPDRRGSRAPDAAPAAPPTLYGPTLYDVAPAVPPTLYGPTLYGEASSAPPTLYGEAARLAALAPAHPERVTVVAHGQAAWHAEAFARLHPLRVAALVLVDPHPGVRGARGTSAAGREAARWLPALGGTWGAAVLARLAAPVLDRLHAPVPPAPVLDRLHAPVQPVRPRPGERGHVAAAVLGEWLARRDMAACLRLLRARRPMPAVPVTVVSTTRRRAPGRRVAAALGAELVRVRRRALLRDPAALVAAVRGAGEAGGGRRRA</sequence>
<keyword evidence="1" id="KW-0812">Transmembrane</keyword>
<dbReference type="Gene3D" id="3.40.50.1820">
    <property type="entry name" value="alpha/beta hydrolase"/>
    <property type="match status" value="1"/>
</dbReference>
<feature type="transmembrane region" description="Helical" evidence="1">
    <location>
        <begin position="149"/>
        <end position="176"/>
    </location>
</feature>
<proteinExistence type="predicted"/>
<evidence type="ECO:0000256" key="1">
    <source>
        <dbReference type="SAM" id="Phobius"/>
    </source>
</evidence>
<feature type="transmembrane region" description="Helical" evidence="1">
    <location>
        <begin position="53"/>
        <end position="71"/>
    </location>
</feature>
<feature type="transmembrane region" description="Helical" evidence="1">
    <location>
        <begin position="83"/>
        <end position="100"/>
    </location>
</feature>